<comment type="catalytic activity">
    <reaction evidence="6">
        <text>hydrogencarbonate + H(+) = CO2 + H2O</text>
        <dbReference type="Rhea" id="RHEA:10748"/>
        <dbReference type="ChEBI" id="CHEBI:15377"/>
        <dbReference type="ChEBI" id="CHEBI:15378"/>
        <dbReference type="ChEBI" id="CHEBI:16526"/>
        <dbReference type="ChEBI" id="CHEBI:17544"/>
        <dbReference type="EC" id="4.2.1.1"/>
    </reaction>
</comment>
<dbReference type="SUPFAM" id="SSF51069">
    <property type="entry name" value="Carbonic anhydrase"/>
    <property type="match status" value="1"/>
</dbReference>
<dbReference type="CDD" id="cd03124">
    <property type="entry name" value="alpha_CA_prokaryotic_like"/>
    <property type="match status" value="1"/>
</dbReference>
<keyword evidence="5" id="KW-0456">Lyase</keyword>
<evidence type="ECO:0000256" key="5">
    <source>
        <dbReference type="ARBA" id="ARBA00023239"/>
    </source>
</evidence>
<proteinExistence type="inferred from homology"/>
<feature type="region of interest" description="Disordered" evidence="7">
    <location>
        <begin position="1"/>
        <end position="53"/>
    </location>
</feature>
<dbReference type="PANTHER" id="PTHR18952:SF265">
    <property type="entry name" value="CARBONIC ANHYDRASE"/>
    <property type="match status" value="1"/>
</dbReference>
<dbReference type="SMART" id="SM01057">
    <property type="entry name" value="Carb_anhydrase"/>
    <property type="match status" value="1"/>
</dbReference>
<evidence type="ECO:0000313" key="10">
    <source>
        <dbReference type="Proteomes" id="UP000321051"/>
    </source>
</evidence>
<dbReference type="AlphaFoldDB" id="A0A510YDA1"/>
<dbReference type="PANTHER" id="PTHR18952">
    <property type="entry name" value="CARBONIC ANHYDRASE"/>
    <property type="match status" value="1"/>
</dbReference>
<dbReference type="Proteomes" id="UP000321051">
    <property type="component" value="Unassembled WGS sequence"/>
</dbReference>
<feature type="domain" description="Alpha-carbonic anhydrase" evidence="8">
    <location>
        <begin position="11"/>
        <end position="235"/>
    </location>
</feature>
<comment type="caution">
    <text evidence="9">The sequence shown here is derived from an EMBL/GenBank/DDBJ whole genome shotgun (WGS) entry which is preliminary data.</text>
</comment>
<dbReference type="PROSITE" id="PS51144">
    <property type="entry name" value="ALPHA_CA_2"/>
    <property type="match status" value="1"/>
</dbReference>
<dbReference type="InterPro" id="IPR001148">
    <property type="entry name" value="CA_dom"/>
</dbReference>
<dbReference type="STRING" id="1371.GCA_900166605_02549"/>
<dbReference type="InterPro" id="IPR041891">
    <property type="entry name" value="Alpha_CA_prokaryot-like"/>
</dbReference>
<name>A0A510YDA1_MARHA</name>
<dbReference type="InterPro" id="IPR023561">
    <property type="entry name" value="Carbonic_anhydrase_a-class"/>
</dbReference>
<protein>
    <recommendedName>
        <fullName evidence="2">carbonic anhydrase</fullName>
        <ecNumber evidence="2">4.2.1.1</ecNumber>
    </recommendedName>
</protein>
<keyword evidence="10" id="KW-1185">Reference proteome</keyword>
<dbReference type="Gene3D" id="3.10.200.10">
    <property type="entry name" value="Alpha carbonic anhydrase"/>
    <property type="match status" value="1"/>
</dbReference>
<gene>
    <name evidence="9" type="primary">cah</name>
    <name evidence="9" type="ORF">MHA01_32320</name>
</gene>
<sequence length="235" mass="26489">MEKAPSSEKKSEWSYKGETGPEHWESLDADYTTCTEGESQSPVNLREAETKRGSADVQMNYEPTNFTINNDGHTILAEPENANNTLTYDGEEYTLSQFHFHAPSEHQLNGDYEDMELHLVHESSEGEIVVSAFMLEEGGGTTFPSSFWDKMPSSETEAPASSENRLDLEELLPFSETNFQYEGSLTTPPCTEGVNWIVYGEPVSVSSDQLKEFQQIYDDNHRPVQPLNGREVMEN</sequence>
<reference evidence="9 10" key="1">
    <citation type="submission" date="2019-07" db="EMBL/GenBank/DDBJ databases">
        <title>Whole genome shotgun sequence of Marinococcus halophilus NBRC 102359.</title>
        <authorList>
            <person name="Hosoyama A."/>
            <person name="Uohara A."/>
            <person name="Ohji S."/>
            <person name="Ichikawa N."/>
        </authorList>
    </citation>
    <scope>NUCLEOTIDE SEQUENCE [LARGE SCALE GENOMIC DNA]</scope>
    <source>
        <strain evidence="9 10">NBRC 102359</strain>
    </source>
</reference>
<dbReference type="RefSeq" id="WP_158219220.1">
    <property type="nucleotide sequence ID" value="NZ_NPFA01000038.1"/>
</dbReference>
<evidence type="ECO:0000256" key="3">
    <source>
        <dbReference type="ARBA" id="ARBA00022723"/>
    </source>
</evidence>
<evidence type="ECO:0000259" key="8">
    <source>
        <dbReference type="PROSITE" id="PS51144"/>
    </source>
</evidence>
<evidence type="ECO:0000256" key="2">
    <source>
        <dbReference type="ARBA" id="ARBA00012925"/>
    </source>
</evidence>
<accession>A0A510YDA1</accession>
<dbReference type="InterPro" id="IPR036398">
    <property type="entry name" value="CA_dom_sf"/>
</dbReference>
<evidence type="ECO:0000256" key="1">
    <source>
        <dbReference type="ARBA" id="ARBA00010718"/>
    </source>
</evidence>
<comment type="similarity">
    <text evidence="1">Belongs to the alpha-carbonic anhydrase family.</text>
</comment>
<feature type="compositionally biased region" description="Basic and acidic residues" evidence="7">
    <location>
        <begin position="1"/>
        <end position="26"/>
    </location>
</feature>
<evidence type="ECO:0000256" key="6">
    <source>
        <dbReference type="ARBA" id="ARBA00048348"/>
    </source>
</evidence>
<organism evidence="9 10">
    <name type="scientific">Marinococcus halophilus</name>
    <dbReference type="NCBI Taxonomy" id="1371"/>
    <lineage>
        <taxon>Bacteria</taxon>
        <taxon>Bacillati</taxon>
        <taxon>Bacillota</taxon>
        <taxon>Bacilli</taxon>
        <taxon>Bacillales</taxon>
        <taxon>Bacillaceae</taxon>
        <taxon>Marinococcus</taxon>
    </lineage>
</organism>
<evidence type="ECO:0000256" key="7">
    <source>
        <dbReference type="SAM" id="MobiDB-lite"/>
    </source>
</evidence>
<dbReference type="GO" id="GO:0004089">
    <property type="term" value="F:carbonate dehydratase activity"/>
    <property type="evidence" value="ECO:0007669"/>
    <property type="project" value="UniProtKB-EC"/>
</dbReference>
<evidence type="ECO:0000256" key="4">
    <source>
        <dbReference type="ARBA" id="ARBA00022833"/>
    </source>
</evidence>
<dbReference type="GO" id="GO:0008270">
    <property type="term" value="F:zinc ion binding"/>
    <property type="evidence" value="ECO:0007669"/>
    <property type="project" value="InterPro"/>
</dbReference>
<dbReference type="EC" id="4.2.1.1" evidence="2"/>
<keyword evidence="3" id="KW-0479">Metal-binding</keyword>
<dbReference type="Pfam" id="PF00194">
    <property type="entry name" value="Carb_anhydrase"/>
    <property type="match status" value="1"/>
</dbReference>
<keyword evidence="4" id="KW-0862">Zinc</keyword>
<dbReference type="EMBL" id="BJUN01000045">
    <property type="protein sequence ID" value="GEK60327.1"/>
    <property type="molecule type" value="Genomic_DNA"/>
</dbReference>
<feature type="compositionally biased region" description="Polar residues" evidence="7">
    <location>
        <begin position="32"/>
        <end position="43"/>
    </location>
</feature>
<evidence type="ECO:0000313" key="9">
    <source>
        <dbReference type="EMBL" id="GEK60327.1"/>
    </source>
</evidence>